<gene>
    <name evidence="2" type="ORF">Plil01_000687300</name>
</gene>
<evidence type="ECO:0000256" key="1">
    <source>
        <dbReference type="SAM" id="Coils"/>
    </source>
</evidence>
<keyword evidence="1" id="KW-0175">Coiled coil</keyword>
<evidence type="ECO:0000313" key="3">
    <source>
        <dbReference type="Proteomes" id="UP001165083"/>
    </source>
</evidence>
<comment type="caution">
    <text evidence="2">The sequence shown here is derived from an EMBL/GenBank/DDBJ whole genome shotgun (WGS) entry which is preliminary data.</text>
</comment>
<sequence length="149" mass="17475">MLIVDVPFTNLSSPSFEDQLVRKKHKIALLREQLERQQAENIELVQEKEHLAEKYLQLQEEAQFLRNINAEDAGAKDEERLQQLELIQTLRSRELELQDELEHQQKKWAGDRDTVYQRLRLLEKEKQLAQDEGTRLGVELAALHKAHGS</sequence>
<proteinExistence type="predicted"/>
<dbReference type="EMBL" id="BSXW01000315">
    <property type="protein sequence ID" value="GMF18382.1"/>
    <property type="molecule type" value="Genomic_DNA"/>
</dbReference>
<organism evidence="2 3">
    <name type="scientific">Phytophthora lilii</name>
    <dbReference type="NCBI Taxonomy" id="2077276"/>
    <lineage>
        <taxon>Eukaryota</taxon>
        <taxon>Sar</taxon>
        <taxon>Stramenopiles</taxon>
        <taxon>Oomycota</taxon>
        <taxon>Peronosporomycetes</taxon>
        <taxon>Peronosporales</taxon>
        <taxon>Peronosporaceae</taxon>
        <taxon>Phytophthora</taxon>
    </lineage>
</organism>
<evidence type="ECO:0000313" key="2">
    <source>
        <dbReference type="EMBL" id="GMF18382.1"/>
    </source>
</evidence>
<dbReference type="AlphaFoldDB" id="A0A9W6TQ28"/>
<accession>A0A9W6TQ28</accession>
<dbReference type="OrthoDB" id="71899at2759"/>
<dbReference type="Proteomes" id="UP001165083">
    <property type="component" value="Unassembled WGS sequence"/>
</dbReference>
<reference evidence="2" key="1">
    <citation type="submission" date="2023-04" db="EMBL/GenBank/DDBJ databases">
        <title>Phytophthora lilii NBRC 32176.</title>
        <authorList>
            <person name="Ichikawa N."/>
            <person name="Sato H."/>
            <person name="Tonouchi N."/>
        </authorList>
    </citation>
    <scope>NUCLEOTIDE SEQUENCE</scope>
    <source>
        <strain evidence="2">NBRC 32176</strain>
    </source>
</reference>
<feature type="coiled-coil region" evidence="1">
    <location>
        <begin position="20"/>
        <end position="132"/>
    </location>
</feature>
<name>A0A9W6TQ28_9STRA</name>
<keyword evidence="3" id="KW-1185">Reference proteome</keyword>
<protein>
    <submittedName>
        <fullName evidence="2">Unnamed protein product</fullName>
    </submittedName>
</protein>